<name>A0A0A9ACZ4_ARUDO</name>
<feature type="compositionally biased region" description="Low complexity" evidence="1">
    <location>
        <begin position="49"/>
        <end position="58"/>
    </location>
</feature>
<feature type="region of interest" description="Disordered" evidence="1">
    <location>
        <begin position="1"/>
        <end position="58"/>
    </location>
</feature>
<sequence>MSSTELGSPSPPNPMHRPPADFHRWRQCRASTHVRTASRDGRKQRMCRRASSGRALRRSPAAIDGTAAAAAAAAVRAFLRCLVRGAIEPVRPL</sequence>
<evidence type="ECO:0000313" key="2">
    <source>
        <dbReference type="EMBL" id="JAD48976.1"/>
    </source>
</evidence>
<reference evidence="2" key="2">
    <citation type="journal article" date="2015" name="Data Brief">
        <title>Shoot transcriptome of the giant reed, Arundo donax.</title>
        <authorList>
            <person name="Barrero R.A."/>
            <person name="Guerrero F.D."/>
            <person name="Moolhuijzen P."/>
            <person name="Goolsby J.A."/>
            <person name="Tidwell J."/>
            <person name="Bellgard S.E."/>
            <person name="Bellgard M.I."/>
        </authorList>
    </citation>
    <scope>NUCLEOTIDE SEQUENCE</scope>
    <source>
        <tissue evidence="2">Shoot tissue taken approximately 20 cm above the soil surface</tissue>
    </source>
</reference>
<dbReference type="AlphaFoldDB" id="A0A0A9ACZ4"/>
<proteinExistence type="predicted"/>
<evidence type="ECO:0000256" key="1">
    <source>
        <dbReference type="SAM" id="MobiDB-lite"/>
    </source>
</evidence>
<protein>
    <submittedName>
        <fullName evidence="2">Uncharacterized protein</fullName>
    </submittedName>
</protein>
<organism evidence="2">
    <name type="scientific">Arundo donax</name>
    <name type="common">Giant reed</name>
    <name type="synonym">Donax arundinaceus</name>
    <dbReference type="NCBI Taxonomy" id="35708"/>
    <lineage>
        <taxon>Eukaryota</taxon>
        <taxon>Viridiplantae</taxon>
        <taxon>Streptophyta</taxon>
        <taxon>Embryophyta</taxon>
        <taxon>Tracheophyta</taxon>
        <taxon>Spermatophyta</taxon>
        <taxon>Magnoliopsida</taxon>
        <taxon>Liliopsida</taxon>
        <taxon>Poales</taxon>
        <taxon>Poaceae</taxon>
        <taxon>PACMAD clade</taxon>
        <taxon>Arundinoideae</taxon>
        <taxon>Arundineae</taxon>
        <taxon>Arundo</taxon>
    </lineage>
</organism>
<accession>A0A0A9ACZ4</accession>
<reference evidence="2" key="1">
    <citation type="submission" date="2014-09" db="EMBL/GenBank/DDBJ databases">
        <authorList>
            <person name="Magalhaes I.L.F."/>
            <person name="Oliveira U."/>
            <person name="Santos F.R."/>
            <person name="Vidigal T.H.D.A."/>
            <person name="Brescovit A.D."/>
            <person name="Santos A.J."/>
        </authorList>
    </citation>
    <scope>NUCLEOTIDE SEQUENCE</scope>
    <source>
        <tissue evidence="2">Shoot tissue taken approximately 20 cm above the soil surface</tissue>
    </source>
</reference>
<dbReference type="EMBL" id="GBRH01248919">
    <property type="protein sequence ID" value="JAD48976.1"/>
    <property type="molecule type" value="Transcribed_RNA"/>
</dbReference>